<dbReference type="PANTHER" id="PTHR22691:SF8">
    <property type="entry name" value="PROTEIN SPT2 HOMOLOG"/>
    <property type="match status" value="1"/>
</dbReference>
<feature type="region of interest" description="Disordered" evidence="3">
    <location>
        <begin position="26"/>
        <end position="52"/>
    </location>
</feature>
<protein>
    <submittedName>
        <fullName evidence="5">Uncharacterized protein LOC108841418</fullName>
    </submittedName>
    <submittedName>
        <fullName evidence="6">Uncharacterized protein LOC130508327</fullName>
    </submittedName>
</protein>
<feature type="compositionally biased region" description="Low complexity" evidence="3">
    <location>
        <begin position="150"/>
        <end position="165"/>
    </location>
</feature>
<comment type="similarity">
    <text evidence="1">Belongs to the SPT2 family.</text>
</comment>
<feature type="compositionally biased region" description="Basic and acidic residues" evidence="3">
    <location>
        <begin position="110"/>
        <end position="124"/>
    </location>
</feature>
<evidence type="ECO:0000313" key="6">
    <source>
        <dbReference type="RefSeq" id="XP_056859755.1"/>
    </source>
</evidence>
<dbReference type="KEGG" id="rsz:108841418"/>
<dbReference type="RefSeq" id="XP_056859755.1">
    <property type="nucleotide sequence ID" value="XM_057003775.1"/>
</dbReference>
<dbReference type="KEGG" id="rsz:130508327"/>
<evidence type="ECO:0000256" key="1">
    <source>
        <dbReference type="ARBA" id="ARBA00006461"/>
    </source>
</evidence>
<dbReference type="OrthoDB" id="6259853at2759"/>
<keyword evidence="2" id="KW-0175">Coiled coil</keyword>
<feature type="region of interest" description="Disordered" evidence="3">
    <location>
        <begin position="93"/>
        <end position="265"/>
    </location>
</feature>
<dbReference type="SMART" id="SM00784">
    <property type="entry name" value="SPT2"/>
    <property type="match status" value="1"/>
</dbReference>
<keyword evidence="4" id="KW-1185">Reference proteome</keyword>
<reference evidence="5 6" key="2">
    <citation type="submission" date="2025-04" db="UniProtKB">
        <authorList>
            <consortium name="RefSeq"/>
        </authorList>
    </citation>
    <scope>IDENTIFICATION</scope>
    <source>
        <tissue evidence="5 6">Leaf</tissue>
    </source>
</reference>
<dbReference type="RefSeq" id="XP_018469675.1">
    <property type="nucleotide sequence ID" value="XM_018614173.2"/>
</dbReference>
<dbReference type="Pfam" id="PF08243">
    <property type="entry name" value="SPT2"/>
    <property type="match status" value="1"/>
</dbReference>
<evidence type="ECO:0000313" key="5">
    <source>
        <dbReference type="RefSeq" id="XP_018469675.1"/>
    </source>
</evidence>
<reference evidence="4" key="1">
    <citation type="journal article" date="2019" name="Database">
        <title>The radish genome database (RadishGD): an integrated information resource for radish genomics.</title>
        <authorList>
            <person name="Yu H.J."/>
            <person name="Baek S."/>
            <person name="Lee Y.J."/>
            <person name="Cho A."/>
            <person name="Mun J.H."/>
        </authorList>
    </citation>
    <scope>NUCLEOTIDE SEQUENCE [LARGE SCALE GENOMIC DNA]</scope>
    <source>
        <strain evidence="4">cv. WK10039</strain>
    </source>
</reference>
<sequence length="342" mass="39185">MSSNYLTELKRRSEAEFLEFRQRIKESIRNKTQNGNDLLAPTSEEDSMPSKRQKLHEFGSFFGPSQPGIASRVLQESKPLLKDELLAAKALDSIQINKSTPSPTSVSEANELKRKAKQLKESRDYSFLFSDDAELPVSIKEPPSSLVPNSRASSRGSHSSRPRSSTKGQPQTKLGSKLRPQRPAAPARISVPMDHSKKLTQKPSSSSKPLTSDPKEQRKVSNETKRSSQVVPRKQALPPSKQREVSKPPLKQAHQLKKKLSEEDEEALRMIREMCKTDRFARRDLDDYDDRCMEATLEDIIKEEKRSEKLAKKEDAEQLRLIEEDEKRERLMRKEKRQKMNH</sequence>
<dbReference type="GO" id="GO:0003677">
    <property type="term" value="F:DNA binding"/>
    <property type="evidence" value="ECO:0007669"/>
    <property type="project" value="TreeGrafter"/>
</dbReference>
<dbReference type="Proteomes" id="UP000504610">
    <property type="component" value="Chromosome 2"/>
</dbReference>
<feature type="compositionally biased region" description="Polar residues" evidence="3">
    <location>
        <begin position="201"/>
        <end position="210"/>
    </location>
</feature>
<dbReference type="GO" id="GO:0042393">
    <property type="term" value="F:histone binding"/>
    <property type="evidence" value="ECO:0007669"/>
    <property type="project" value="TreeGrafter"/>
</dbReference>
<name>A0A6J0MAV7_RAPSA</name>
<dbReference type="InterPro" id="IPR013256">
    <property type="entry name" value="Chromatin_SPT2"/>
</dbReference>
<feature type="compositionally biased region" description="Basic and acidic residues" evidence="3">
    <location>
        <begin position="213"/>
        <end position="226"/>
    </location>
</feature>
<evidence type="ECO:0000313" key="4">
    <source>
        <dbReference type="Proteomes" id="UP000504610"/>
    </source>
</evidence>
<dbReference type="AlphaFoldDB" id="A0A6J0MAV7"/>
<feature type="compositionally biased region" description="Polar residues" evidence="3">
    <location>
        <begin position="94"/>
        <end position="108"/>
    </location>
</feature>
<dbReference type="PANTHER" id="PTHR22691">
    <property type="entry name" value="YEAST SPT2-RELATED"/>
    <property type="match status" value="1"/>
</dbReference>
<dbReference type="GeneID" id="108841418"/>
<evidence type="ECO:0000256" key="3">
    <source>
        <dbReference type="SAM" id="MobiDB-lite"/>
    </source>
</evidence>
<accession>A0A6J0MAV7</accession>
<organism evidence="4 5">
    <name type="scientific">Raphanus sativus</name>
    <name type="common">Radish</name>
    <name type="synonym">Raphanus raphanistrum var. sativus</name>
    <dbReference type="NCBI Taxonomy" id="3726"/>
    <lineage>
        <taxon>Eukaryota</taxon>
        <taxon>Viridiplantae</taxon>
        <taxon>Streptophyta</taxon>
        <taxon>Embryophyta</taxon>
        <taxon>Tracheophyta</taxon>
        <taxon>Spermatophyta</taxon>
        <taxon>Magnoliopsida</taxon>
        <taxon>eudicotyledons</taxon>
        <taxon>Gunneridae</taxon>
        <taxon>Pentapetalae</taxon>
        <taxon>rosids</taxon>
        <taxon>malvids</taxon>
        <taxon>Brassicales</taxon>
        <taxon>Brassicaceae</taxon>
        <taxon>Brassiceae</taxon>
        <taxon>Raphanus</taxon>
    </lineage>
</organism>
<dbReference type="GO" id="GO:0005730">
    <property type="term" value="C:nucleolus"/>
    <property type="evidence" value="ECO:0007669"/>
    <property type="project" value="TreeGrafter"/>
</dbReference>
<dbReference type="GO" id="GO:0006360">
    <property type="term" value="P:transcription by RNA polymerase I"/>
    <property type="evidence" value="ECO:0007669"/>
    <property type="project" value="TreeGrafter"/>
</dbReference>
<evidence type="ECO:0000256" key="2">
    <source>
        <dbReference type="ARBA" id="ARBA00023054"/>
    </source>
</evidence>
<dbReference type="GO" id="GO:0006334">
    <property type="term" value="P:nucleosome assembly"/>
    <property type="evidence" value="ECO:0007669"/>
    <property type="project" value="TreeGrafter"/>
</dbReference>
<proteinExistence type="inferred from homology"/>
<gene>
    <name evidence="5" type="primary">LOC108841418</name>
    <name evidence="6" type="synonym">LOC130508327</name>
</gene>